<evidence type="ECO:0000313" key="2">
    <source>
        <dbReference type="EMBL" id="RSM85028.1"/>
    </source>
</evidence>
<dbReference type="RefSeq" id="WP_125727120.1">
    <property type="nucleotide sequence ID" value="NZ_QHKI01000014.1"/>
</dbReference>
<accession>A0A428ZAL7</accession>
<sequence length="71" mass="7612">MTERSKPQVVEIDAAGVTWAKSSASGGSEGGCLEAALIGDLIAIRTSRHRSGARLSLPFRAWSTLIKWLRS</sequence>
<evidence type="ECO:0000313" key="3">
    <source>
        <dbReference type="Proteomes" id="UP000287547"/>
    </source>
</evidence>
<dbReference type="EMBL" id="QHKI01000014">
    <property type="protein sequence ID" value="RSM85028.1"/>
    <property type="molecule type" value="Genomic_DNA"/>
</dbReference>
<name>A0A428ZAL7_KIBAR</name>
<feature type="domain" description="DUF397" evidence="1">
    <location>
        <begin position="18"/>
        <end position="69"/>
    </location>
</feature>
<dbReference type="AlphaFoldDB" id="A0A428ZAL7"/>
<comment type="caution">
    <text evidence="2">The sequence shown here is derived from an EMBL/GenBank/DDBJ whole genome shotgun (WGS) entry which is preliminary data.</text>
</comment>
<evidence type="ECO:0000259" key="1">
    <source>
        <dbReference type="Pfam" id="PF04149"/>
    </source>
</evidence>
<dbReference type="Proteomes" id="UP000287547">
    <property type="component" value="Unassembled WGS sequence"/>
</dbReference>
<dbReference type="Pfam" id="PF04149">
    <property type="entry name" value="DUF397"/>
    <property type="match status" value="1"/>
</dbReference>
<organism evidence="2 3">
    <name type="scientific">Kibdelosporangium aridum</name>
    <dbReference type="NCBI Taxonomy" id="2030"/>
    <lineage>
        <taxon>Bacteria</taxon>
        <taxon>Bacillati</taxon>
        <taxon>Actinomycetota</taxon>
        <taxon>Actinomycetes</taxon>
        <taxon>Pseudonocardiales</taxon>
        <taxon>Pseudonocardiaceae</taxon>
        <taxon>Kibdelosporangium</taxon>
    </lineage>
</organism>
<gene>
    <name evidence="2" type="ORF">DMH04_19450</name>
</gene>
<dbReference type="InterPro" id="IPR007278">
    <property type="entry name" value="DUF397"/>
</dbReference>
<protein>
    <submittedName>
        <fullName evidence="2">DUF397 domain-containing protein</fullName>
    </submittedName>
</protein>
<reference evidence="2 3" key="1">
    <citation type="submission" date="2018-05" db="EMBL/GenBank/DDBJ databases">
        <title>Evolution of GPA BGCs.</title>
        <authorList>
            <person name="Waglechner N."/>
            <person name="Wright G.D."/>
        </authorList>
    </citation>
    <scope>NUCLEOTIDE SEQUENCE [LARGE SCALE GENOMIC DNA]</scope>
    <source>
        <strain evidence="2 3">A82846</strain>
    </source>
</reference>
<proteinExistence type="predicted"/>